<dbReference type="Proteomes" id="UP000035860">
    <property type="component" value="Unassembled WGS sequence"/>
</dbReference>
<evidence type="ECO:0000256" key="7">
    <source>
        <dbReference type="ARBA" id="ARBA00022705"/>
    </source>
</evidence>
<keyword evidence="7 10" id="KW-0235">DNA replication</keyword>
<name>A0A066UMN2_9GAMM</name>
<dbReference type="Pfam" id="PF00712">
    <property type="entry name" value="DNA_pol3_beta"/>
    <property type="match status" value="1"/>
</dbReference>
<comment type="subcellular location">
    <subcellularLocation>
        <location evidence="1 10">Cytoplasm</location>
    </subcellularLocation>
</comment>
<dbReference type="GO" id="GO:0003887">
    <property type="term" value="F:DNA-directed DNA polymerase activity"/>
    <property type="evidence" value="ECO:0007669"/>
    <property type="project" value="UniProtKB-UniRule"/>
</dbReference>
<dbReference type="InterPro" id="IPR022634">
    <property type="entry name" value="DNA_polIII_beta_N"/>
</dbReference>
<evidence type="ECO:0000256" key="2">
    <source>
        <dbReference type="ARBA" id="ARBA00010752"/>
    </source>
</evidence>
<evidence type="ECO:0000259" key="11">
    <source>
        <dbReference type="Pfam" id="PF00712"/>
    </source>
</evidence>
<comment type="subunit">
    <text evidence="10">Forms a ring-shaped head-to-tail homodimer around DNA.</text>
</comment>
<keyword evidence="8 10" id="KW-0239">DNA-directed DNA polymerase</keyword>
<dbReference type="PANTHER" id="PTHR30478:SF0">
    <property type="entry name" value="BETA SLIDING CLAMP"/>
    <property type="match status" value="1"/>
</dbReference>
<dbReference type="CDD" id="cd00140">
    <property type="entry name" value="beta_clamp"/>
    <property type="match status" value="1"/>
</dbReference>
<dbReference type="InterPro" id="IPR001001">
    <property type="entry name" value="DNA_polIII_beta"/>
</dbReference>
<dbReference type="InterPro" id="IPR022637">
    <property type="entry name" value="DNA_polIII_beta_cen"/>
</dbReference>
<dbReference type="GO" id="GO:0008408">
    <property type="term" value="F:3'-5' exonuclease activity"/>
    <property type="evidence" value="ECO:0007669"/>
    <property type="project" value="InterPro"/>
</dbReference>
<dbReference type="OrthoDB" id="8421503at2"/>
<gene>
    <name evidence="14" type="ORF">MBO_03612</name>
</gene>
<dbReference type="eggNOG" id="COG0592">
    <property type="taxonomic scope" value="Bacteria"/>
</dbReference>
<dbReference type="Gene3D" id="3.10.150.10">
    <property type="entry name" value="DNA Polymerase III, subunit A, domain 2"/>
    <property type="match status" value="1"/>
</dbReference>
<evidence type="ECO:0000313" key="14">
    <source>
        <dbReference type="EMBL" id="KDN25434.1"/>
    </source>
</evidence>
<accession>A0A066UMN2</accession>
<evidence type="ECO:0000256" key="8">
    <source>
        <dbReference type="ARBA" id="ARBA00022932"/>
    </source>
</evidence>
<keyword evidence="5 10" id="KW-0808">Transferase</keyword>
<dbReference type="RefSeq" id="WP_036363771.1">
    <property type="nucleotide sequence ID" value="NZ_AOMT01000013.1"/>
</dbReference>
<evidence type="ECO:0000256" key="9">
    <source>
        <dbReference type="ARBA" id="ARBA00023125"/>
    </source>
</evidence>
<dbReference type="GO" id="GO:0003677">
    <property type="term" value="F:DNA binding"/>
    <property type="evidence" value="ECO:0007669"/>
    <property type="project" value="UniProtKB-UniRule"/>
</dbReference>
<dbReference type="GO" id="GO:0005737">
    <property type="term" value="C:cytoplasm"/>
    <property type="evidence" value="ECO:0007669"/>
    <property type="project" value="UniProtKB-SubCell"/>
</dbReference>
<comment type="caution">
    <text evidence="14">The sequence shown here is derived from an EMBL/GenBank/DDBJ whole genome shotgun (WGS) entry which is preliminary data.</text>
</comment>
<dbReference type="Pfam" id="PF02768">
    <property type="entry name" value="DNA_pol3_beta_3"/>
    <property type="match status" value="1"/>
</dbReference>
<dbReference type="PIRSF" id="PIRSF000804">
    <property type="entry name" value="DNA_pol_III_b"/>
    <property type="match status" value="1"/>
</dbReference>
<dbReference type="GO" id="GO:0009360">
    <property type="term" value="C:DNA polymerase III complex"/>
    <property type="evidence" value="ECO:0007669"/>
    <property type="project" value="InterPro"/>
</dbReference>
<dbReference type="AlphaFoldDB" id="A0A066UMN2"/>
<evidence type="ECO:0000259" key="12">
    <source>
        <dbReference type="Pfam" id="PF02767"/>
    </source>
</evidence>
<organism evidence="14 15">
    <name type="scientific">Moraxella bovoculi 237</name>
    <dbReference type="NCBI Taxonomy" id="743974"/>
    <lineage>
        <taxon>Bacteria</taxon>
        <taxon>Pseudomonadati</taxon>
        <taxon>Pseudomonadota</taxon>
        <taxon>Gammaproteobacteria</taxon>
        <taxon>Moraxellales</taxon>
        <taxon>Moraxellaceae</taxon>
        <taxon>Moraxella</taxon>
    </lineage>
</organism>
<dbReference type="SMART" id="SM00480">
    <property type="entry name" value="POL3Bc"/>
    <property type="match status" value="1"/>
</dbReference>
<feature type="domain" description="DNA polymerase III beta sliding clamp C-terminal" evidence="13">
    <location>
        <begin position="262"/>
        <end position="384"/>
    </location>
</feature>
<keyword evidence="9" id="KW-0238">DNA-binding</keyword>
<reference evidence="14 15" key="1">
    <citation type="journal article" date="2014" name="Genome Announc.">
        <title>Draft Genome Sequence of Moraxella bovoculi Strain 237T (ATCC BAA-1259T) Isolated from a Calf with Infectious Bovine Keratoconjunctivitis.</title>
        <authorList>
            <person name="Calcutt M.J."/>
            <person name="Foecking M.F."/>
            <person name="Martin N.T."/>
            <person name="Mhlanga-Mutangadura T."/>
            <person name="Reilly T.J."/>
        </authorList>
    </citation>
    <scope>NUCLEOTIDE SEQUENCE [LARGE SCALE GENOMIC DNA]</scope>
    <source>
        <strain evidence="14 15">237</strain>
    </source>
</reference>
<keyword evidence="15" id="KW-1185">Reference proteome</keyword>
<evidence type="ECO:0000256" key="3">
    <source>
        <dbReference type="ARBA" id="ARBA00021035"/>
    </source>
</evidence>
<evidence type="ECO:0000256" key="5">
    <source>
        <dbReference type="ARBA" id="ARBA00022679"/>
    </source>
</evidence>
<keyword evidence="4 10" id="KW-0963">Cytoplasm</keyword>
<protein>
    <recommendedName>
        <fullName evidence="3 10">Beta sliding clamp</fullName>
    </recommendedName>
</protein>
<dbReference type="PANTHER" id="PTHR30478">
    <property type="entry name" value="DNA POLYMERASE III SUBUNIT BETA"/>
    <property type="match status" value="1"/>
</dbReference>
<dbReference type="SUPFAM" id="SSF55979">
    <property type="entry name" value="DNA clamp"/>
    <property type="match status" value="3"/>
</dbReference>
<feature type="domain" description="DNA polymerase III beta sliding clamp N-terminal" evidence="11">
    <location>
        <begin position="1"/>
        <end position="121"/>
    </location>
</feature>
<dbReference type="NCBIfam" id="TIGR00663">
    <property type="entry name" value="dnan"/>
    <property type="match status" value="1"/>
</dbReference>
<dbReference type="InterPro" id="IPR046938">
    <property type="entry name" value="DNA_clamp_sf"/>
</dbReference>
<dbReference type="Gene3D" id="3.70.10.10">
    <property type="match status" value="1"/>
</dbReference>
<evidence type="ECO:0000313" key="15">
    <source>
        <dbReference type="Proteomes" id="UP000035860"/>
    </source>
</evidence>
<sequence>MKLTIKRDVLINAISLVAKAADKHHRIGPILANIKFVLDQDVLTLVASDLEVELTATIALPAGACQQTGETTLPAEKLFVICKALSDEMVSLDADETRCFIVSGKGRYTLKTLPAKDFPSIGAPSVAAALNINRGTLYDLINHTRFAMATQDVRHYLTGMLLEINGDKLTAVATDGHRLAVAHRALDASYDDRRVIIPGKAVAELERLLGELVRSSEDDVVALGFDDEFLQLSLGFGDESDYKGMQVSMVARLIEGKFPDYRRVLPPSYDKAAIFNKDEAVEVLRRLSVLNSKEAPGVLFDFKESDRVQVNVRNQREQDEAEENLAVSYEGEPLEVSFNEAYLRAVLRVLNGDVRIEMTEAVKPALIYQVGDEMNHQYVVMPMRV</sequence>
<dbReference type="Pfam" id="PF02767">
    <property type="entry name" value="DNA_pol3_beta_2"/>
    <property type="match status" value="1"/>
</dbReference>
<comment type="function">
    <text evidence="10">Confers DNA tethering and processivity to DNA polymerases and other proteins. Acts as a clamp, forming a ring around DNA (a reaction catalyzed by the clamp-loading complex) which diffuses in an ATP-independent manner freely and bidirectionally along dsDNA. Initially characterized for its ability to contact the catalytic subunit of DNA polymerase III (Pol III), a complex, multichain enzyme responsible for most of the replicative synthesis in bacteria; Pol III exhibits 3'-5' exonuclease proofreading activity. The beta chain is required for initiation of replication as well as for processivity of DNA replication.</text>
</comment>
<evidence type="ECO:0000259" key="13">
    <source>
        <dbReference type="Pfam" id="PF02768"/>
    </source>
</evidence>
<feature type="domain" description="DNA polymerase III beta sliding clamp central" evidence="12">
    <location>
        <begin position="132"/>
        <end position="260"/>
    </location>
</feature>
<comment type="similarity">
    <text evidence="2 10">Belongs to the beta sliding clamp family.</text>
</comment>
<dbReference type="GO" id="GO:0006271">
    <property type="term" value="P:DNA strand elongation involved in DNA replication"/>
    <property type="evidence" value="ECO:0007669"/>
    <property type="project" value="TreeGrafter"/>
</dbReference>
<dbReference type="EMBL" id="AOMT01000013">
    <property type="protein sequence ID" value="KDN25434.1"/>
    <property type="molecule type" value="Genomic_DNA"/>
</dbReference>
<keyword evidence="6 10" id="KW-0548">Nucleotidyltransferase</keyword>
<evidence type="ECO:0000256" key="6">
    <source>
        <dbReference type="ARBA" id="ARBA00022695"/>
    </source>
</evidence>
<proteinExistence type="inferred from homology"/>
<dbReference type="InterPro" id="IPR022635">
    <property type="entry name" value="DNA_polIII_beta_C"/>
</dbReference>
<evidence type="ECO:0000256" key="1">
    <source>
        <dbReference type="ARBA" id="ARBA00004496"/>
    </source>
</evidence>
<evidence type="ECO:0000256" key="10">
    <source>
        <dbReference type="PIRNR" id="PIRNR000804"/>
    </source>
</evidence>
<evidence type="ECO:0000256" key="4">
    <source>
        <dbReference type="ARBA" id="ARBA00022490"/>
    </source>
</evidence>